<evidence type="ECO:0000256" key="5">
    <source>
        <dbReference type="ARBA" id="ARBA00022448"/>
    </source>
</evidence>
<accession>A0A126TG73</accession>
<evidence type="ECO:0000256" key="3">
    <source>
        <dbReference type="ARBA" id="ARBA00012944"/>
    </source>
</evidence>
<evidence type="ECO:0000256" key="1">
    <source>
        <dbReference type="ARBA" id="ARBA00004225"/>
    </source>
</evidence>
<keyword evidence="7 16" id="KW-0812">Transmembrane</keyword>
<keyword evidence="9" id="KW-0249">Electron transport</keyword>
<geneLocation type="mitochondrion" evidence="17"/>
<evidence type="ECO:0000256" key="14">
    <source>
        <dbReference type="ARBA" id="ARBA00031019"/>
    </source>
</evidence>
<evidence type="ECO:0000256" key="13">
    <source>
        <dbReference type="ARBA" id="ARBA00023136"/>
    </source>
</evidence>
<dbReference type="PANTHER" id="PTHR11435:SF1">
    <property type="entry name" value="NADH-UBIQUINONE OXIDOREDUCTASE CHAIN 6"/>
    <property type="match status" value="1"/>
</dbReference>
<gene>
    <name evidence="17" type="primary">ND6</name>
</gene>
<evidence type="ECO:0000256" key="7">
    <source>
        <dbReference type="ARBA" id="ARBA00022692"/>
    </source>
</evidence>
<evidence type="ECO:0000256" key="8">
    <source>
        <dbReference type="ARBA" id="ARBA00022967"/>
    </source>
</evidence>
<evidence type="ECO:0000256" key="6">
    <source>
        <dbReference type="ARBA" id="ARBA00022660"/>
    </source>
</evidence>
<name>A0A126TG73_9CUCU</name>
<evidence type="ECO:0000256" key="12">
    <source>
        <dbReference type="ARBA" id="ARBA00023128"/>
    </source>
</evidence>
<organism evidence="17">
    <name type="scientific">Platypodinae sp. BMNH 1274714</name>
    <dbReference type="NCBI Taxonomy" id="2558030"/>
    <lineage>
        <taxon>Eukaryota</taxon>
        <taxon>Metazoa</taxon>
        <taxon>Ecdysozoa</taxon>
        <taxon>Arthropoda</taxon>
        <taxon>Hexapoda</taxon>
        <taxon>Insecta</taxon>
        <taxon>Pterygota</taxon>
        <taxon>Neoptera</taxon>
        <taxon>Endopterygota</taxon>
        <taxon>Coleoptera</taxon>
        <taxon>Polyphaga</taxon>
        <taxon>Cucujiformia</taxon>
        <taxon>Curculionidae</taxon>
        <taxon>Platypodinae</taxon>
    </lineage>
</organism>
<dbReference type="EMBL" id="KT696254">
    <property type="protein sequence ID" value="AML26612.1"/>
    <property type="molecule type" value="Genomic_DNA"/>
</dbReference>
<evidence type="ECO:0000256" key="10">
    <source>
        <dbReference type="ARBA" id="ARBA00022989"/>
    </source>
</evidence>
<protein>
    <recommendedName>
        <fullName evidence="4">NADH-ubiquinone oxidoreductase chain 6</fullName>
        <ecNumber evidence="3">7.1.1.2</ecNumber>
    </recommendedName>
    <alternativeName>
        <fullName evidence="14">NADH dehydrogenase subunit 6</fullName>
    </alternativeName>
</protein>
<evidence type="ECO:0000256" key="11">
    <source>
        <dbReference type="ARBA" id="ARBA00023027"/>
    </source>
</evidence>
<keyword evidence="11" id="KW-0520">NAD</keyword>
<dbReference type="AlphaFoldDB" id="A0A126TG73"/>
<keyword evidence="10 16" id="KW-1133">Transmembrane helix</keyword>
<dbReference type="EC" id="7.1.1.2" evidence="3"/>
<comment type="catalytic activity">
    <reaction evidence="15">
        <text>a ubiquinone + NADH + 5 H(+)(in) = a ubiquinol + NAD(+) + 4 H(+)(out)</text>
        <dbReference type="Rhea" id="RHEA:29091"/>
        <dbReference type="Rhea" id="RHEA-COMP:9565"/>
        <dbReference type="Rhea" id="RHEA-COMP:9566"/>
        <dbReference type="ChEBI" id="CHEBI:15378"/>
        <dbReference type="ChEBI" id="CHEBI:16389"/>
        <dbReference type="ChEBI" id="CHEBI:17976"/>
        <dbReference type="ChEBI" id="CHEBI:57540"/>
        <dbReference type="ChEBI" id="CHEBI:57945"/>
        <dbReference type="EC" id="7.1.1.2"/>
    </reaction>
</comment>
<keyword evidence="5" id="KW-0813">Transport</keyword>
<keyword evidence="6" id="KW-0679">Respiratory chain</keyword>
<comment type="similarity">
    <text evidence="2">Belongs to the complex I subunit 6 family.</text>
</comment>
<feature type="transmembrane region" description="Helical" evidence="16">
    <location>
        <begin position="45"/>
        <end position="65"/>
    </location>
</feature>
<keyword evidence="12 17" id="KW-0496">Mitochondrion</keyword>
<evidence type="ECO:0000313" key="17">
    <source>
        <dbReference type="EMBL" id="AML26612.1"/>
    </source>
</evidence>
<dbReference type="PANTHER" id="PTHR11435">
    <property type="entry name" value="NADH UBIQUINONE OXIDOREDUCTASE SUBUNIT ND6"/>
    <property type="match status" value="1"/>
</dbReference>
<evidence type="ECO:0000256" key="2">
    <source>
        <dbReference type="ARBA" id="ARBA00005698"/>
    </source>
</evidence>
<dbReference type="GO" id="GO:0008137">
    <property type="term" value="F:NADH dehydrogenase (ubiquinone) activity"/>
    <property type="evidence" value="ECO:0007669"/>
    <property type="project" value="UniProtKB-EC"/>
</dbReference>
<sequence length="154" mass="18183">MIMVFMSLMSLSMDHPMMLMLTLLIQTTMITLSMGMMYPDFWFSYMMFLIMIGSILILFTYMTSVASNEKFYINNKLLFTNMMMSVIIMMMIKIFNNKIFKSTEVLNLEKSMSFKKMFYNPLNNSFIIAVIYLLLTLLVVIKMTEMKSKPFNKN</sequence>
<keyword evidence="8" id="KW-1278">Translocase</keyword>
<keyword evidence="13 16" id="KW-0472">Membrane</keyword>
<evidence type="ECO:0000256" key="4">
    <source>
        <dbReference type="ARBA" id="ARBA00021095"/>
    </source>
</evidence>
<comment type="subcellular location">
    <subcellularLocation>
        <location evidence="1">Mitochondrion membrane</location>
        <topology evidence="1">Multi-pass membrane protein</topology>
    </subcellularLocation>
</comment>
<feature type="transmembrane region" description="Helical" evidence="16">
    <location>
        <begin position="77"/>
        <end position="95"/>
    </location>
</feature>
<evidence type="ECO:0000256" key="9">
    <source>
        <dbReference type="ARBA" id="ARBA00022982"/>
    </source>
</evidence>
<feature type="transmembrane region" description="Helical" evidence="16">
    <location>
        <begin position="122"/>
        <end position="141"/>
    </location>
</feature>
<evidence type="ECO:0000256" key="16">
    <source>
        <dbReference type="SAM" id="Phobius"/>
    </source>
</evidence>
<evidence type="ECO:0000256" key="15">
    <source>
        <dbReference type="ARBA" id="ARBA00049551"/>
    </source>
</evidence>
<proteinExistence type="inferred from homology"/>
<dbReference type="GO" id="GO:0031966">
    <property type="term" value="C:mitochondrial membrane"/>
    <property type="evidence" value="ECO:0007669"/>
    <property type="project" value="UniProtKB-SubCell"/>
</dbReference>
<dbReference type="InterPro" id="IPR050269">
    <property type="entry name" value="ComplexI_Subunit6"/>
</dbReference>
<reference evidence="17" key="1">
    <citation type="submission" date="2015-09" db="EMBL/GenBank/DDBJ databases">
        <title>Capturing the unknown biodiversity of arthropods in tropical forests using metagenomics.</title>
        <authorList>
            <person name="Andujar C."/>
            <person name="Creedy T.J."/>
            <person name="Garner B."/>
            <person name="Canty R."/>
            <person name="Warner H.B."/>
            <person name="Lipecki J."/>
            <person name="Crampton-Platt A."/>
            <person name="Gabrielli M."/>
            <person name="Croydon-Veleslavov I.A."/>
            <person name="Lim J.L."/>
            <person name="Linard B."/>
            <person name="Vogler A."/>
        </authorList>
    </citation>
    <scope>NUCLEOTIDE SEQUENCE</scope>
</reference>